<gene>
    <name evidence="6" type="primary">dabA</name>
    <name evidence="7" type="ORF">ACFQ27_00505</name>
</gene>
<evidence type="ECO:0000313" key="7">
    <source>
        <dbReference type="EMBL" id="MFD1189044.1"/>
    </source>
</evidence>
<keyword evidence="5 6" id="KW-0472">Membrane</keyword>
<keyword evidence="2 6" id="KW-1003">Cell membrane</keyword>
<name>A0ABW3SVW0_9CAUL</name>
<feature type="binding site" evidence="6">
    <location>
        <position position="525"/>
    </location>
    <ligand>
        <name>Zn(2+)</name>
        <dbReference type="ChEBI" id="CHEBI:29105"/>
    </ligand>
</feature>
<evidence type="ECO:0000256" key="1">
    <source>
        <dbReference type="ARBA" id="ARBA00022448"/>
    </source>
</evidence>
<dbReference type="PANTHER" id="PTHR38344">
    <property type="entry name" value="UPF0753 PROTEIN AQ_863"/>
    <property type="match status" value="1"/>
</dbReference>
<feature type="binding site" evidence="6">
    <location>
        <position position="510"/>
    </location>
    <ligand>
        <name>Zn(2+)</name>
        <dbReference type="ChEBI" id="CHEBI:29105"/>
    </ligand>
</feature>
<dbReference type="RefSeq" id="WP_377351978.1">
    <property type="nucleotide sequence ID" value="NZ_JBHTLQ010000001.1"/>
</dbReference>
<comment type="cofactor">
    <cofactor evidence="6">
        <name>Zn(2+)</name>
        <dbReference type="ChEBI" id="CHEBI:29105"/>
    </cofactor>
</comment>
<keyword evidence="3 6" id="KW-0479">Metal-binding</keyword>
<dbReference type="PANTHER" id="PTHR38344:SF1">
    <property type="entry name" value="INORGANIC CARBON TRANSPORTER SUBUNIT DABA-RELATED"/>
    <property type="match status" value="1"/>
</dbReference>
<reference evidence="8" key="1">
    <citation type="journal article" date="2019" name="Int. J. Syst. Evol. Microbiol.">
        <title>The Global Catalogue of Microorganisms (GCM) 10K type strain sequencing project: providing services to taxonomists for standard genome sequencing and annotation.</title>
        <authorList>
            <consortium name="The Broad Institute Genomics Platform"/>
            <consortium name="The Broad Institute Genome Sequencing Center for Infectious Disease"/>
            <person name="Wu L."/>
            <person name="Ma J."/>
        </authorList>
    </citation>
    <scope>NUCLEOTIDE SEQUENCE [LARGE SCALE GENOMIC DNA]</scope>
    <source>
        <strain evidence="8">CCUG 55074</strain>
    </source>
</reference>
<accession>A0ABW3SVW0</accession>
<comment type="function">
    <text evidence="6">Part of an energy-coupled inorganic carbon pump.</text>
</comment>
<dbReference type="EMBL" id="JBHTLQ010000001">
    <property type="protein sequence ID" value="MFD1189044.1"/>
    <property type="molecule type" value="Genomic_DNA"/>
</dbReference>
<keyword evidence="4 6" id="KW-0862">Zinc</keyword>
<comment type="caution">
    <text evidence="7">The sequence shown here is derived from an EMBL/GenBank/DDBJ whole genome shotgun (WGS) entry which is preliminary data.</text>
</comment>
<organism evidence="7 8">
    <name type="scientific">Phenylobacterium conjunctum</name>
    <dbReference type="NCBI Taxonomy" id="1298959"/>
    <lineage>
        <taxon>Bacteria</taxon>
        <taxon>Pseudomonadati</taxon>
        <taxon>Pseudomonadota</taxon>
        <taxon>Alphaproteobacteria</taxon>
        <taxon>Caulobacterales</taxon>
        <taxon>Caulobacteraceae</taxon>
        <taxon>Phenylobacterium</taxon>
    </lineage>
</organism>
<keyword evidence="1 6" id="KW-0813">Transport</keyword>
<dbReference type="HAMAP" id="MF_01871">
    <property type="entry name" value="DabA"/>
    <property type="match status" value="1"/>
</dbReference>
<evidence type="ECO:0000256" key="5">
    <source>
        <dbReference type="ARBA" id="ARBA00023136"/>
    </source>
</evidence>
<evidence type="ECO:0000256" key="2">
    <source>
        <dbReference type="ARBA" id="ARBA00022475"/>
    </source>
</evidence>
<evidence type="ECO:0000256" key="4">
    <source>
        <dbReference type="ARBA" id="ARBA00022833"/>
    </source>
</evidence>
<evidence type="ECO:0000313" key="8">
    <source>
        <dbReference type="Proteomes" id="UP001597216"/>
    </source>
</evidence>
<comment type="subunit">
    <text evidence="6">Forms a complex with DabB.</text>
</comment>
<keyword evidence="8" id="KW-1185">Reference proteome</keyword>
<evidence type="ECO:0000256" key="3">
    <source>
        <dbReference type="ARBA" id="ARBA00022723"/>
    </source>
</evidence>
<comment type="similarity">
    <text evidence="6">Belongs to the inorganic carbon transporter (TC 9.A.2) DabA family.</text>
</comment>
<protein>
    <recommendedName>
        <fullName evidence="6">Probable inorganic carbon transporter subunit DabA</fullName>
    </recommendedName>
</protein>
<evidence type="ECO:0000256" key="6">
    <source>
        <dbReference type="HAMAP-Rule" id="MF_01871"/>
    </source>
</evidence>
<feature type="binding site" evidence="6">
    <location>
        <position position="357"/>
    </location>
    <ligand>
        <name>Zn(2+)</name>
        <dbReference type="ChEBI" id="CHEBI:29105"/>
    </ligand>
</feature>
<proteinExistence type="inferred from homology"/>
<sequence>MTLALDLSALESAQPLDAAPDQGSLDAALAAAIAEACQRIAPVWPLASFVAVNPFLGFADTPFDEAARTLARQTGARMLMPRSFYRDAVQSGRISLQDLAVATQPHTARGLTPDVILAALDQPPRAPISPTRIATVAEVLDTLSAGDRQVSRTAFMVDEISKWCAAYFDEGQAVWSAPWRGKPLLAAWRIYVRHDANARAMGVRNLSRIVAELPEPPLEAIRQVLEALHIPPSAWGEYLYRALFDIRGWAAYVRRLDWEAEQAGADGHALADLLAIRVIWGYALFRQRDDEAFRTAWRQALAASTAAAPARGEDDLAIDLILHAAYERGYQARLVSDLAAGPQTTRPLRPQVQAVFCIDVRSELYRRALEEAWPQAETLGFAGFFGMPLAYGDAEGHVHAQCPVLLQPSVCVEAHAPAGAASRRAGQAFWSRFKDSAVACFGFVEAFGLAYGAKLLKAARPTAGHDVPPPEPHLHLDHVPLASRIDMAHGALKGMSLTRDFARLVLLVGHGSSTVNNPHAAGLDCGACGGHSGAPNARFAAALLNDPQVREGLAVRGVAIPADTWFLAALHDTTTDDLWLLDLAKVPASHAADIVVAKARLARASAQVRAERAPLLGLTPSAPEALVARSRDWSQVRPEWGLARAGAFIAAPRRLTAGRNLEGRAFLHSYDRHADADLSVLELILTAPMVVASWISLQYYGSTVDNRAFGAGDKTLHNVCGRIGVLEGNAGDLRTGLPMQSIHDGTRFVHEPVRLNVFVATTPQAMSQVIARQPGARTLVDNQWIHLFALDDAGRTTHRYAGDLAWEALS</sequence>
<dbReference type="Pfam" id="PF10070">
    <property type="entry name" value="DabA"/>
    <property type="match status" value="1"/>
</dbReference>
<dbReference type="InterPro" id="IPR018752">
    <property type="entry name" value="DabA"/>
</dbReference>
<comment type="subcellular location">
    <subcellularLocation>
        <location evidence="6">Cell membrane</location>
        <topology evidence="6">Peripheral membrane protein</topology>
    </subcellularLocation>
</comment>
<feature type="binding site" evidence="6">
    <location>
        <position position="359"/>
    </location>
    <ligand>
        <name>Zn(2+)</name>
        <dbReference type="ChEBI" id="CHEBI:29105"/>
    </ligand>
</feature>
<dbReference type="Proteomes" id="UP001597216">
    <property type="component" value="Unassembled WGS sequence"/>
</dbReference>